<dbReference type="Proteomes" id="UP001162164">
    <property type="component" value="Unassembled WGS sequence"/>
</dbReference>
<keyword evidence="3" id="KW-0326">Glycosidase</keyword>
<dbReference type="SUPFAM" id="SSF51445">
    <property type="entry name" value="(Trans)glycosidases"/>
    <property type="match status" value="1"/>
</dbReference>
<dbReference type="InterPro" id="IPR017853">
    <property type="entry name" value="GH"/>
</dbReference>
<comment type="similarity">
    <text evidence="1 4">Belongs to the glycosyl hydrolase 1 family.</text>
</comment>
<organism evidence="5 6">
    <name type="scientific">Molorchus minor</name>
    <dbReference type="NCBI Taxonomy" id="1323400"/>
    <lineage>
        <taxon>Eukaryota</taxon>
        <taxon>Metazoa</taxon>
        <taxon>Ecdysozoa</taxon>
        <taxon>Arthropoda</taxon>
        <taxon>Hexapoda</taxon>
        <taxon>Insecta</taxon>
        <taxon>Pterygota</taxon>
        <taxon>Neoptera</taxon>
        <taxon>Endopterygota</taxon>
        <taxon>Coleoptera</taxon>
        <taxon>Polyphaga</taxon>
        <taxon>Cucujiformia</taxon>
        <taxon>Chrysomeloidea</taxon>
        <taxon>Cerambycidae</taxon>
        <taxon>Lamiinae</taxon>
        <taxon>Monochamini</taxon>
        <taxon>Molorchus</taxon>
    </lineage>
</organism>
<keyword evidence="6" id="KW-1185">Reference proteome</keyword>
<evidence type="ECO:0000256" key="1">
    <source>
        <dbReference type="ARBA" id="ARBA00010838"/>
    </source>
</evidence>
<dbReference type="PANTHER" id="PTHR10353:SF36">
    <property type="entry name" value="LP05116P"/>
    <property type="match status" value="1"/>
</dbReference>
<reference evidence="5" key="1">
    <citation type="journal article" date="2023" name="Insect Mol. Biol.">
        <title>Genome sequencing provides insights into the evolution of gene families encoding plant cell wall-degrading enzymes in longhorned beetles.</title>
        <authorList>
            <person name="Shin N.R."/>
            <person name="Okamura Y."/>
            <person name="Kirsch R."/>
            <person name="Pauchet Y."/>
        </authorList>
    </citation>
    <scope>NUCLEOTIDE SEQUENCE</scope>
    <source>
        <strain evidence="5">MMC_N1</strain>
    </source>
</reference>
<dbReference type="Pfam" id="PF00232">
    <property type="entry name" value="Glyco_hydro_1"/>
    <property type="match status" value="1"/>
</dbReference>
<proteinExistence type="inferred from homology"/>
<evidence type="ECO:0000313" key="5">
    <source>
        <dbReference type="EMBL" id="KAJ8952840.1"/>
    </source>
</evidence>
<accession>A0ABQ9IQI9</accession>
<evidence type="ECO:0000313" key="6">
    <source>
        <dbReference type="Proteomes" id="UP001162164"/>
    </source>
</evidence>
<gene>
    <name evidence="5" type="ORF">NQ317_010784</name>
</gene>
<comment type="caution">
    <text evidence="5">The sequence shown here is derived from an EMBL/GenBank/DDBJ whole genome shotgun (WGS) entry which is preliminary data.</text>
</comment>
<evidence type="ECO:0000256" key="4">
    <source>
        <dbReference type="RuleBase" id="RU003690"/>
    </source>
</evidence>
<evidence type="ECO:0000256" key="3">
    <source>
        <dbReference type="ARBA" id="ARBA00023295"/>
    </source>
</evidence>
<name>A0ABQ9IQI9_9CUCU</name>
<dbReference type="PANTHER" id="PTHR10353">
    <property type="entry name" value="GLYCOSYL HYDROLASE"/>
    <property type="match status" value="1"/>
</dbReference>
<dbReference type="PRINTS" id="PR00131">
    <property type="entry name" value="GLHYDRLASE1"/>
</dbReference>
<protein>
    <recommendedName>
        <fullName evidence="7">Beta-glucosidase</fullName>
    </recommendedName>
</protein>
<dbReference type="InterPro" id="IPR001360">
    <property type="entry name" value="Glyco_hydro_1"/>
</dbReference>
<keyword evidence="2" id="KW-0378">Hydrolase</keyword>
<sequence length="176" mass="20371">MKTRIAARSEQEGYDKSRLPEFTEEEKEYINGTCDFLGVNSYSTNMVRAIPEPGIGSPNFYSDIGTQAYQPDDWETSASDWLKVVPWGMRKLLNWVKDTYNNPEIVITENGYSEDKYNLDDQGRISYYQRYLSSVRDAMEDGVNVVGYTAWSLMDNYEWIQGYTQKFGLYGKYTGL</sequence>
<dbReference type="EMBL" id="JAPWTJ010003701">
    <property type="protein sequence ID" value="KAJ8952840.1"/>
    <property type="molecule type" value="Genomic_DNA"/>
</dbReference>
<evidence type="ECO:0008006" key="7">
    <source>
        <dbReference type="Google" id="ProtNLM"/>
    </source>
</evidence>
<dbReference type="Gene3D" id="3.20.20.80">
    <property type="entry name" value="Glycosidases"/>
    <property type="match status" value="1"/>
</dbReference>
<evidence type="ECO:0000256" key="2">
    <source>
        <dbReference type="ARBA" id="ARBA00022801"/>
    </source>
</evidence>